<name>A0A7K0CA70_9ACTN</name>
<feature type="domain" description="HTH gntR-type" evidence="4">
    <location>
        <begin position="5"/>
        <end position="71"/>
    </location>
</feature>
<keyword evidence="6" id="KW-1185">Reference proteome</keyword>
<dbReference type="PANTHER" id="PTHR44846">
    <property type="entry name" value="MANNOSYL-D-GLYCERATE TRANSPORT/METABOLISM SYSTEM REPRESSOR MNGR-RELATED"/>
    <property type="match status" value="1"/>
</dbReference>
<dbReference type="InterPro" id="IPR036388">
    <property type="entry name" value="WH-like_DNA-bd_sf"/>
</dbReference>
<dbReference type="SMART" id="SM00345">
    <property type="entry name" value="HTH_GNTR"/>
    <property type="match status" value="1"/>
</dbReference>
<evidence type="ECO:0000259" key="4">
    <source>
        <dbReference type="PROSITE" id="PS50949"/>
    </source>
</evidence>
<dbReference type="Pfam" id="PF00392">
    <property type="entry name" value="GntR"/>
    <property type="match status" value="1"/>
</dbReference>
<dbReference type="CDD" id="cd07377">
    <property type="entry name" value="WHTH_GntR"/>
    <property type="match status" value="1"/>
</dbReference>
<keyword evidence="1" id="KW-0805">Transcription regulation</keyword>
<evidence type="ECO:0000256" key="3">
    <source>
        <dbReference type="ARBA" id="ARBA00023163"/>
    </source>
</evidence>
<accession>A0A7K0CA70</accession>
<protein>
    <submittedName>
        <fullName evidence="5">Putative transcriptional regulator of 2-aminoethylphosphonate degradation operons</fullName>
    </submittedName>
</protein>
<reference evidence="5 6" key="1">
    <citation type="submission" date="2019-10" db="EMBL/GenBank/DDBJ databases">
        <title>Streptomyces smaragdinus sp. nov. and Streptomyces fabii sp. nov., isolated from the gut of fungus growing-termite Macrotermes natalensis.</title>
        <authorList>
            <person name="Schwitalla J."/>
            <person name="Benndorf R."/>
            <person name="Martin K."/>
            <person name="De Beer W."/>
            <person name="Kaster A.-K."/>
            <person name="Vollmers J."/>
            <person name="Poulsen M."/>
            <person name="Beemelmanns C."/>
        </authorList>
    </citation>
    <scope>NUCLEOTIDE SEQUENCE [LARGE SCALE GENOMIC DNA]</scope>
    <source>
        <strain evidence="5 6">RB5</strain>
    </source>
</reference>
<dbReference type="InterPro" id="IPR000524">
    <property type="entry name" value="Tscrpt_reg_HTH_GntR"/>
</dbReference>
<dbReference type="RefSeq" id="WP_228389686.1">
    <property type="nucleotide sequence ID" value="NZ_WEGJ01000001.1"/>
</dbReference>
<dbReference type="EMBL" id="WEGJ01000001">
    <property type="protein sequence ID" value="MQY10349.1"/>
    <property type="molecule type" value="Genomic_DNA"/>
</dbReference>
<proteinExistence type="predicted"/>
<dbReference type="SUPFAM" id="SSF46785">
    <property type="entry name" value="Winged helix' DNA-binding domain"/>
    <property type="match status" value="1"/>
</dbReference>
<dbReference type="GO" id="GO:0003677">
    <property type="term" value="F:DNA binding"/>
    <property type="evidence" value="ECO:0007669"/>
    <property type="project" value="UniProtKB-KW"/>
</dbReference>
<dbReference type="Gene3D" id="1.10.10.10">
    <property type="entry name" value="Winged helix-like DNA-binding domain superfamily/Winged helix DNA-binding domain"/>
    <property type="match status" value="1"/>
</dbReference>
<dbReference type="Proteomes" id="UP000466345">
    <property type="component" value="Unassembled WGS sequence"/>
</dbReference>
<sequence>MTAPLPPYLAIAAALRTEIESGALAKGDRLPSANELANRFETTNATAYKAVKVLQAEGLVVSVRGWATFVA</sequence>
<evidence type="ECO:0000313" key="6">
    <source>
        <dbReference type="Proteomes" id="UP000466345"/>
    </source>
</evidence>
<dbReference type="GO" id="GO:0003700">
    <property type="term" value="F:DNA-binding transcription factor activity"/>
    <property type="evidence" value="ECO:0007669"/>
    <property type="project" value="InterPro"/>
</dbReference>
<evidence type="ECO:0000256" key="1">
    <source>
        <dbReference type="ARBA" id="ARBA00023015"/>
    </source>
</evidence>
<dbReference type="PROSITE" id="PS50949">
    <property type="entry name" value="HTH_GNTR"/>
    <property type="match status" value="1"/>
</dbReference>
<keyword evidence="2" id="KW-0238">DNA-binding</keyword>
<organism evidence="5 6">
    <name type="scientific">Streptomyces smaragdinus</name>
    <dbReference type="NCBI Taxonomy" id="2585196"/>
    <lineage>
        <taxon>Bacteria</taxon>
        <taxon>Bacillati</taxon>
        <taxon>Actinomycetota</taxon>
        <taxon>Actinomycetes</taxon>
        <taxon>Kitasatosporales</taxon>
        <taxon>Streptomycetaceae</taxon>
        <taxon>Streptomyces</taxon>
    </lineage>
</organism>
<gene>
    <name evidence="5" type="primary">phnR</name>
    <name evidence="5" type="ORF">SRB5_04560</name>
</gene>
<comment type="caution">
    <text evidence="5">The sequence shown here is derived from an EMBL/GenBank/DDBJ whole genome shotgun (WGS) entry which is preliminary data.</text>
</comment>
<dbReference type="AlphaFoldDB" id="A0A7K0CA70"/>
<evidence type="ECO:0000256" key="2">
    <source>
        <dbReference type="ARBA" id="ARBA00023125"/>
    </source>
</evidence>
<evidence type="ECO:0000313" key="5">
    <source>
        <dbReference type="EMBL" id="MQY10349.1"/>
    </source>
</evidence>
<dbReference type="InterPro" id="IPR050679">
    <property type="entry name" value="Bact_HTH_transcr_reg"/>
</dbReference>
<dbReference type="InterPro" id="IPR036390">
    <property type="entry name" value="WH_DNA-bd_sf"/>
</dbReference>
<keyword evidence="3" id="KW-0804">Transcription</keyword>
<dbReference type="GO" id="GO:0045892">
    <property type="term" value="P:negative regulation of DNA-templated transcription"/>
    <property type="evidence" value="ECO:0007669"/>
    <property type="project" value="TreeGrafter"/>
</dbReference>
<dbReference type="PANTHER" id="PTHR44846:SF17">
    <property type="entry name" value="GNTR-FAMILY TRANSCRIPTIONAL REGULATOR"/>
    <property type="match status" value="1"/>
</dbReference>